<evidence type="ECO:0008006" key="4">
    <source>
        <dbReference type="Google" id="ProtNLM"/>
    </source>
</evidence>
<feature type="transmembrane region" description="Helical" evidence="1">
    <location>
        <begin position="194"/>
        <end position="221"/>
    </location>
</feature>
<feature type="transmembrane region" description="Helical" evidence="1">
    <location>
        <begin position="316"/>
        <end position="335"/>
    </location>
</feature>
<dbReference type="InterPro" id="IPR049458">
    <property type="entry name" value="EpsG-like"/>
</dbReference>
<evidence type="ECO:0000313" key="2">
    <source>
        <dbReference type="EMBL" id="SAB33516.1"/>
    </source>
</evidence>
<dbReference type="Pfam" id="PF14897">
    <property type="entry name" value="EpsG"/>
    <property type="match status" value="1"/>
</dbReference>
<feature type="transmembrane region" description="Helical" evidence="1">
    <location>
        <begin position="266"/>
        <end position="287"/>
    </location>
</feature>
<accession>A0ABD7KBM1</accession>
<dbReference type="RefSeq" id="WP_074168274.1">
    <property type="nucleotide sequence ID" value="NZ_FKDD01000001.1"/>
</dbReference>
<keyword evidence="1" id="KW-1133">Transmembrane helix</keyword>
<feature type="transmembrane region" description="Helical" evidence="1">
    <location>
        <begin position="122"/>
        <end position="139"/>
    </location>
</feature>
<feature type="transmembrane region" description="Helical" evidence="1">
    <location>
        <begin position="241"/>
        <end position="259"/>
    </location>
</feature>
<evidence type="ECO:0000256" key="1">
    <source>
        <dbReference type="SAM" id="Phobius"/>
    </source>
</evidence>
<evidence type="ECO:0000313" key="3">
    <source>
        <dbReference type="Proteomes" id="UP000077278"/>
    </source>
</evidence>
<organism evidence="2 3">
    <name type="scientific">Enterobacter roggenkampii</name>
    <dbReference type="NCBI Taxonomy" id="1812935"/>
    <lineage>
        <taxon>Bacteria</taxon>
        <taxon>Pseudomonadati</taxon>
        <taxon>Pseudomonadota</taxon>
        <taxon>Gammaproteobacteria</taxon>
        <taxon>Enterobacterales</taxon>
        <taxon>Enterobacteriaceae</taxon>
        <taxon>Enterobacter</taxon>
        <taxon>Enterobacter cloacae complex</taxon>
    </lineage>
</organism>
<keyword evidence="1" id="KW-0472">Membrane</keyword>
<proteinExistence type="predicted"/>
<keyword evidence="1" id="KW-0812">Transmembrane</keyword>
<comment type="caution">
    <text evidence="2">The sequence shown here is derived from an EMBL/GenBank/DDBJ whole genome shotgun (WGS) entry which is preliminary data.</text>
</comment>
<protein>
    <recommendedName>
        <fullName evidence="4">EpsG family protein</fullName>
    </recommendedName>
</protein>
<dbReference type="AlphaFoldDB" id="A0ABD7KBM1"/>
<name>A0ABD7KBM1_9ENTR</name>
<feature type="transmembrane region" description="Helical" evidence="1">
    <location>
        <begin position="145"/>
        <end position="173"/>
    </location>
</feature>
<dbReference type="EMBL" id="FKDD01000001">
    <property type="protein sequence ID" value="SAB33516.1"/>
    <property type="molecule type" value="Genomic_DNA"/>
</dbReference>
<sequence length="348" mass="40448">MGIILVALYVFAFLIAIKTKISSSYNQKLFYLYLFVCYAVAALRDSSFPDYEEYANIYKSLSNLSFWEAITSLEIHGEIGFKAINWLLSCFSDDVTILMIIFSSLSFFLFYKICYQYSINPVYAWLVYFPYSFMLKDLAQIRNAVASLLVVYALLSLTKVRSFLILIIASLFFQKYTITSIIATYKPKIIYANYFWIFIVLMFLIPSVSIEQLHGLPVIGFDLSRYINSEYVVGNSIFQKVKMLALALFISTCFIRVIYNDARLKSLYVAFIGAYFYYCLFFNIPIISQRLGGYLSSVEPFLFALLLEKVSKRNSILFFIFILLLSLFYFMFNIFSRDFLKGLFVYGT</sequence>
<dbReference type="Proteomes" id="UP000077278">
    <property type="component" value="Unassembled WGS sequence"/>
</dbReference>
<feature type="transmembrane region" description="Helical" evidence="1">
    <location>
        <begin position="95"/>
        <end position="115"/>
    </location>
</feature>
<reference evidence="2 3" key="1">
    <citation type="submission" date="2016-03" db="EMBL/GenBank/DDBJ databases">
        <authorList>
            <consortium name="Pathogen Informatics"/>
        </authorList>
    </citation>
    <scope>NUCLEOTIDE SEQUENCE [LARGE SCALE GENOMIC DNA]</scope>
    <source>
        <strain evidence="3">e264</strain>
    </source>
</reference>
<gene>
    <name evidence="2" type="ORF">SAMEA2273136_00226</name>
</gene>